<dbReference type="InterPro" id="IPR050469">
    <property type="entry name" value="Diguanylate_Cyclase"/>
</dbReference>
<dbReference type="Gene3D" id="6.10.340.10">
    <property type="match status" value="1"/>
</dbReference>
<dbReference type="SUPFAM" id="SSF55073">
    <property type="entry name" value="Nucleotide cyclase"/>
    <property type="match status" value="1"/>
</dbReference>
<dbReference type="PANTHER" id="PTHR45138:SF9">
    <property type="entry name" value="DIGUANYLATE CYCLASE DGCM-RELATED"/>
    <property type="match status" value="1"/>
</dbReference>
<dbReference type="Proteomes" id="UP000286976">
    <property type="component" value="Unassembled WGS sequence"/>
</dbReference>
<keyword evidence="4" id="KW-1133">Transmembrane helix</keyword>
<protein>
    <recommendedName>
        <fullName evidence="1">diguanylate cyclase</fullName>
        <ecNumber evidence="1">2.7.7.65</ecNumber>
    </recommendedName>
</protein>
<proteinExistence type="predicted"/>
<keyword evidence="3" id="KW-0175">Coiled coil</keyword>
<comment type="catalytic activity">
    <reaction evidence="2">
        <text>2 GTP = 3',3'-c-di-GMP + 2 diphosphate</text>
        <dbReference type="Rhea" id="RHEA:24898"/>
        <dbReference type="ChEBI" id="CHEBI:33019"/>
        <dbReference type="ChEBI" id="CHEBI:37565"/>
        <dbReference type="ChEBI" id="CHEBI:58805"/>
        <dbReference type="EC" id="2.7.7.65"/>
    </reaction>
</comment>
<feature type="transmembrane region" description="Helical" evidence="4">
    <location>
        <begin position="369"/>
        <end position="390"/>
    </location>
</feature>
<dbReference type="InterPro" id="IPR000160">
    <property type="entry name" value="GGDEF_dom"/>
</dbReference>
<name>A0A432X1P0_9GAMM</name>
<evidence type="ECO:0000313" key="6">
    <source>
        <dbReference type="EMBL" id="RUO40455.1"/>
    </source>
</evidence>
<dbReference type="EC" id="2.7.7.65" evidence="1"/>
<dbReference type="PROSITE" id="PS50887">
    <property type="entry name" value="GGDEF"/>
    <property type="match status" value="1"/>
</dbReference>
<dbReference type="GO" id="GO:0052621">
    <property type="term" value="F:diguanylate cyclase activity"/>
    <property type="evidence" value="ECO:0007669"/>
    <property type="project" value="UniProtKB-EC"/>
</dbReference>
<comment type="caution">
    <text evidence="6">The sequence shown here is derived from an EMBL/GenBank/DDBJ whole genome shotgun (WGS) entry which is preliminary data.</text>
</comment>
<evidence type="ECO:0000259" key="5">
    <source>
        <dbReference type="PROSITE" id="PS50887"/>
    </source>
</evidence>
<sequence>MDRRKHDRAQQAKKTVTTKLLLQISGWACVVLLCASTIHFFLTYERAKTSIIQTLQFDIDSRLERSQLFLSYIEKNAENLEKEFLRRYDIFLDHPDWAERFDAWYEETSPGVLRLKSDFYHGVSFYEGYFRGVTSFIGPHQQPLTQEFKLRILAAQHTLNKLGPAWEGLVAGTHFSLPENALIQYSLEHPWGLLADKNLVITDFSVVKSTLQSENPERRPGWTGLYHDTTAGYWTLTYQKPVDRDGQHLVNASFDVRLDWLINNLTARPKPNAEHFVLNSKGEVVGASNIRFQSLSVPVIGEATSYKDAQATAMFHALEAANKLKENAVVYGFLSEQILIVQHIENAGWWYITAYPLGEIRSKALIAPLQFTIGGVILVLFILVVVYWLIRRDVSKPLRYLSKVANMVDAKNYNEVVRESKEKVHARGEVELVLQAFRTVAARFIRAQEQLEHEVKERTAELEEANKELDRLAHLDGLTSLLNRRSFDRDLRNHLREEGHYWLVLGDIDDFKLFNDNYGHEAGDVALQTIAGYLNSKFHGHAYRYGGEELALLLPVSDTQAQREAILSMIHDIECLEIPHEFSSRPHPFLGVSFGVAPLLPGDSPEDVIRRADERLYEAKNAGGKQVKFCPFIAH</sequence>
<feature type="transmembrane region" description="Helical" evidence="4">
    <location>
        <begin position="20"/>
        <end position="42"/>
    </location>
</feature>
<dbReference type="CDD" id="cd01949">
    <property type="entry name" value="GGDEF"/>
    <property type="match status" value="1"/>
</dbReference>
<dbReference type="InterPro" id="IPR043128">
    <property type="entry name" value="Rev_trsase/Diguanyl_cyclase"/>
</dbReference>
<evidence type="ECO:0000256" key="3">
    <source>
        <dbReference type="SAM" id="Coils"/>
    </source>
</evidence>
<dbReference type="SMART" id="SM00267">
    <property type="entry name" value="GGDEF"/>
    <property type="match status" value="1"/>
</dbReference>
<keyword evidence="4" id="KW-0472">Membrane</keyword>
<dbReference type="Gene3D" id="3.30.70.270">
    <property type="match status" value="1"/>
</dbReference>
<dbReference type="RefSeq" id="WP_126757331.1">
    <property type="nucleotide sequence ID" value="NZ_PIPQ01000003.1"/>
</dbReference>
<reference evidence="6 7" key="1">
    <citation type="journal article" date="2011" name="Front. Microbiol.">
        <title>Genomic signatures of strain selection and enhancement in Bacillus atrophaeus var. globigii, a historical biowarfare simulant.</title>
        <authorList>
            <person name="Gibbons H.S."/>
            <person name="Broomall S.M."/>
            <person name="McNew L.A."/>
            <person name="Daligault H."/>
            <person name="Chapman C."/>
            <person name="Bruce D."/>
            <person name="Karavis M."/>
            <person name="Krepps M."/>
            <person name="McGregor P.A."/>
            <person name="Hong C."/>
            <person name="Park K.H."/>
            <person name="Akmal A."/>
            <person name="Feldman A."/>
            <person name="Lin J.S."/>
            <person name="Chang W.E."/>
            <person name="Higgs B.W."/>
            <person name="Demirev P."/>
            <person name="Lindquist J."/>
            <person name="Liem A."/>
            <person name="Fochler E."/>
            <person name="Read T.D."/>
            <person name="Tapia R."/>
            <person name="Johnson S."/>
            <person name="Bishop-Lilly K.A."/>
            <person name="Detter C."/>
            <person name="Han C."/>
            <person name="Sozhamannan S."/>
            <person name="Rosenzweig C.N."/>
            <person name="Skowronski E.W."/>
        </authorList>
    </citation>
    <scope>NUCLEOTIDE SEQUENCE [LARGE SCALE GENOMIC DNA]</scope>
    <source>
        <strain evidence="6 7">AIT1</strain>
    </source>
</reference>
<evidence type="ECO:0000313" key="7">
    <source>
        <dbReference type="Proteomes" id="UP000286976"/>
    </source>
</evidence>
<evidence type="ECO:0000256" key="1">
    <source>
        <dbReference type="ARBA" id="ARBA00012528"/>
    </source>
</evidence>
<dbReference type="NCBIfam" id="TIGR00254">
    <property type="entry name" value="GGDEF"/>
    <property type="match status" value="1"/>
</dbReference>
<dbReference type="InterPro" id="IPR029787">
    <property type="entry name" value="Nucleotide_cyclase"/>
</dbReference>
<keyword evidence="7" id="KW-1185">Reference proteome</keyword>
<organism evidence="6 7">
    <name type="scientific">Aliidiomarina taiwanensis</name>
    <dbReference type="NCBI Taxonomy" id="946228"/>
    <lineage>
        <taxon>Bacteria</taxon>
        <taxon>Pseudomonadati</taxon>
        <taxon>Pseudomonadota</taxon>
        <taxon>Gammaproteobacteria</taxon>
        <taxon>Alteromonadales</taxon>
        <taxon>Idiomarinaceae</taxon>
        <taxon>Aliidiomarina</taxon>
    </lineage>
</organism>
<evidence type="ECO:0000256" key="4">
    <source>
        <dbReference type="SAM" id="Phobius"/>
    </source>
</evidence>
<dbReference type="Pfam" id="PF00990">
    <property type="entry name" value="GGDEF"/>
    <property type="match status" value="1"/>
</dbReference>
<feature type="domain" description="GGDEF" evidence="5">
    <location>
        <begin position="499"/>
        <end position="632"/>
    </location>
</feature>
<evidence type="ECO:0000256" key="2">
    <source>
        <dbReference type="ARBA" id="ARBA00034247"/>
    </source>
</evidence>
<dbReference type="AlphaFoldDB" id="A0A432X1P0"/>
<accession>A0A432X1P0</accession>
<keyword evidence="4" id="KW-0812">Transmembrane</keyword>
<feature type="coiled-coil region" evidence="3">
    <location>
        <begin position="445"/>
        <end position="475"/>
    </location>
</feature>
<dbReference type="PANTHER" id="PTHR45138">
    <property type="entry name" value="REGULATORY COMPONENTS OF SENSORY TRANSDUCTION SYSTEM"/>
    <property type="match status" value="1"/>
</dbReference>
<gene>
    <name evidence="6" type="ORF">CWE15_06770</name>
</gene>
<dbReference type="OrthoDB" id="8572793at2"/>
<dbReference type="EMBL" id="PIPQ01000003">
    <property type="protein sequence ID" value="RUO40455.1"/>
    <property type="molecule type" value="Genomic_DNA"/>
</dbReference>